<evidence type="ECO:0000313" key="2">
    <source>
        <dbReference type="EMBL" id="KAL3800060.1"/>
    </source>
</evidence>
<dbReference type="EMBL" id="JALLAZ020000231">
    <property type="protein sequence ID" value="KAL3800060.1"/>
    <property type="molecule type" value="Genomic_DNA"/>
</dbReference>
<comment type="caution">
    <text evidence="2">The sequence shown here is derived from an EMBL/GenBank/DDBJ whole genome shotgun (WGS) entry which is preliminary data.</text>
</comment>
<feature type="compositionally biased region" description="Basic and acidic residues" evidence="1">
    <location>
        <begin position="420"/>
        <end position="429"/>
    </location>
</feature>
<name>A0ABD3QI06_9STRA</name>
<feature type="region of interest" description="Disordered" evidence="1">
    <location>
        <begin position="396"/>
        <end position="429"/>
    </location>
</feature>
<dbReference type="PANTHER" id="PTHR34127">
    <property type="entry name" value="OS04G0405600 PROTEIN"/>
    <property type="match status" value="1"/>
</dbReference>
<feature type="compositionally biased region" description="Acidic residues" evidence="1">
    <location>
        <begin position="401"/>
        <end position="411"/>
    </location>
</feature>
<dbReference type="Proteomes" id="UP001530315">
    <property type="component" value="Unassembled WGS sequence"/>
</dbReference>
<accession>A0ABD3QI06</accession>
<evidence type="ECO:0000256" key="1">
    <source>
        <dbReference type="SAM" id="MobiDB-lite"/>
    </source>
</evidence>
<dbReference type="Pfam" id="PF07082">
    <property type="entry name" value="DUF1350"/>
    <property type="match status" value="1"/>
</dbReference>
<sequence length="757" mass="83660">MLERLSSRGYLVVATPYQLSFDHLTTCDEIIGRFELVAPDLAKPVPVVGVGHSCGALLHMLITSLFPDTPRAANALISYNNRGVSEAVPLFKELVVPLFSDGDRNGSELMKAMIEVAREQINGEVPSDDALRRLVRSLPGPIPGLSLENILPSSLVSIPPPIRESLTRLLTGPVHDALSNAPGNVPSLLLQSLGVAAQVPKLIDEVEGGARDFTPTPDAMSSAARRAYRCRRTMILQFEDDALDDSPALEGYLREAESVMKMKRPMITINLERRVLEGNHLTPLLGPSGGEGWGEALEETLGGIVGMVGGSSSGGGGGNDGEESAKVVREKLGYEQNKSVTNHVIKNKDVRSESVDSFSSTVDVRHDSSRSFCRSKETASSDAICEFILVQAKKGDHRDNDIDDAADDDDAPSQPLPPEEVNRLSRSDETDEKLLHIRMREKALSSIVVLSSASCPRARALLDAHDGHLIDVGPHILAGLRDAAPSRLAARVGDYNENMFYEMQAANRDIRSIILDGQRRRRGGDSDDNGDEGIAMRESSIQRDIEAFEASIRQSLRQANLSYRGSYMTTERTMFQPAHVDYDYDILRTYGKRLYLSFFPLTEEGAFLQLWLDPIVREEKEAETSRDNDDNNKDGRKVERTWRSFRDAIEGTVVFIPHGKMLIVPSDTIHGGGFKHGSGGNLRFHLYIALEEDESDADISVGDVIATAETRKERNRITLLDHPMNKYTERHDRRRELCERFVDSNGLDCLLGNFFEV</sequence>
<proteinExistence type="predicted"/>
<dbReference type="AlphaFoldDB" id="A0ABD3QI06"/>
<protein>
    <submittedName>
        <fullName evidence="2">Uncharacterized protein</fullName>
    </submittedName>
</protein>
<dbReference type="PANTHER" id="PTHR34127:SF1">
    <property type="entry name" value="OS04G0405600 PROTEIN"/>
    <property type="match status" value="1"/>
</dbReference>
<gene>
    <name evidence="2" type="ORF">ACHAW5_003708</name>
</gene>
<dbReference type="InterPro" id="IPR010765">
    <property type="entry name" value="DUF1350"/>
</dbReference>
<evidence type="ECO:0000313" key="3">
    <source>
        <dbReference type="Proteomes" id="UP001530315"/>
    </source>
</evidence>
<reference evidence="2 3" key="1">
    <citation type="submission" date="2024-10" db="EMBL/GenBank/DDBJ databases">
        <title>Updated reference genomes for cyclostephanoid diatoms.</title>
        <authorList>
            <person name="Roberts W.R."/>
            <person name="Alverson A.J."/>
        </authorList>
    </citation>
    <scope>NUCLEOTIDE SEQUENCE [LARGE SCALE GENOMIC DNA]</scope>
    <source>
        <strain evidence="2 3">AJA276-08</strain>
    </source>
</reference>
<keyword evidence="3" id="KW-1185">Reference proteome</keyword>
<organism evidence="2 3">
    <name type="scientific">Stephanodiscus triporus</name>
    <dbReference type="NCBI Taxonomy" id="2934178"/>
    <lineage>
        <taxon>Eukaryota</taxon>
        <taxon>Sar</taxon>
        <taxon>Stramenopiles</taxon>
        <taxon>Ochrophyta</taxon>
        <taxon>Bacillariophyta</taxon>
        <taxon>Coscinodiscophyceae</taxon>
        <taxon>Thalassiosirophycidae</taxon>
        <taxon>Stephanodiscales</taxon>
        <taxon>Stephanodiscaceae</taxon>
        <taxon>Stephanodiscus</taxon>
    </lineage>
</organism>